<dbReference type="InterPro" id="IPR039426">
    <property type="entry name" value="TonB-dep_rcpt-like"/>
</dbReference>
<keyword evidence="16" id="KW-1185">Reference proteome</keyword>
<evidence type="ECO:0000313" key="15">
    <source>
        <dbReference type="EMBL" id="MBB5715599.1"/>
    </source>
</evidence>
<dbReference type="EMBL" id="JACIJK010000007">
    <property type="protein sequence ID" value="MBB5715599.1"/>
    <property type="molecule type" value="Genomic_DNA"/>
</dbReference>
<dbReference type="InterPro" id="IPR012910">
    <property type="entry name" value="Plug_dom"/>
</dbReference>
<keyword evidence="3" id="KW-1134">Transmembrane beta strand</keyword>
<keyword evidence="9 11" id="KW-0472">Membrane</keyword>
<proteinExistence type="inferred from homology"/>
<dbReference type="Proteomes" id="UP000546200">
    <property type="component" value="Unassembled WGS sequence"/>
</dbReference>
<evidence type="ECO:0000256" key="8">
    <source>
        <dbReference type="ARBA" id="ARBA00023077"/>
    </source>
</evidence>
<dbReference type="PANTHER" id="PTHR32552:SF81">
    <property type="entry name" value="TONB-DEPENDENT OUTER MEMBRANE RECEPTOR"/>
    <property type="match status" value="1"/>
</dbReference>
<evidence type="ECO:0000256" key="3">
    <source>
        <dbReference type="ARBA" id="ARBA00022452"/>
    </source>
</evidence>
<sequence>MRARIVAALAGSAVMASPAAGQSTEIVLPPGSLAQAVSILSAQTRTSIAVPDPELWHRRVPGLRGRMSAAEAVRRLARSARATARPAGPDAWRLIPLTAPRPRQPATPSTSNAAVPEPPIDDIVVVASKRDAGLLGYPATVSMVDGRTLAEGGETGTDALLARLATLSSTHLGAGRNKLFIRGVADSSFTGPTQATVGQYLGDVRLTYNAPDPDLRLYDVARVEVLEGPQGTLYGAGSLGGIVRVVRNDPALDRTEGALAAGASATWHGEPGADLGGVLNLPIATDRAALRLVGYGLTEGGYIDDPLRDKRDINRSRVAGGRAQLRLAPIDRWTVDLGITGQGTWGDDSQYADRDAPRLTRQSRIAQGYQGDYLLGELIVRGQLGDLDLVSSSGVVRQRLTERYDASQPDEAPQLFRQRNSTDFWSTENRLSRPMANGWSWVAGFSLLHNRTLLSRALGSPGASVPATGVANRITEGTIFGEMGVEVLRDLTVTAGGRVSHARLSGAGEDVAPLIALARASVTAGRTETSVLPSLAVSATPLRHLTLYARYQQGFRPGGLAIEGPFVRRFLSDRVRTLEAGLRQGVPGRSPVDLSVSVSRTDWQDIQADFLDAGGLPSTANIGDGRINSLAAAIGVAPVPGLRLEAGLALNDSRVTDPSAALVAAFALGRIAQIPNIAGTVARGAVSYQATLPGGQRISLDASARYTGKSRLGVGPVLGAEQGNYLDTRMSARLGLRHWGVTLSVTNIADAVGNRFALGTPFVSGSAGQITPLRPRTVRIGIDTSF</sequence>
<evidence type="ECO:0000256" key="7">
    <source>
        <dbReference type="ARBA" id="ARBA00023065"/>
    </source>
</evidence>
<evidence type="ECO:0000259" key="13">
    <source>
        <dbReference type="Pfam" id="PF00593"/>
    </source>
</evidence>
<dbReference type="Pfam" id="PF07715">
    <property type="entry name" value="Plug"/>
    <property type="match status" value="1"/>
</dbReference>
<evidence type="ECO:0000256" key="9">
    <source>
        <dbReference type="ARBA" id="ARBA00023136"/>
    </source>
</evidence>
<dbReference type="InterPro" id="IPR036942">
    <property type="entry name" value="Beta-barrel_TonB_sf"/>
</dbReference>
<dbReference type="SUPFAM" id="SSF56935">
    <property type="entry name" value="Porins"/>
    <property type="match status" value="1"/>
</dbReference>
<dbReference type="GO" id="GO:0009279">
    <property type="term" value="C:cell outer membrane"/>
    <property type="evidence" value="ECO:0007669"/>
    <property type="project" value="UniProtKB-SubCell"/>
</dbReference>
<dbReference type="GO" id="GO:0006826">
    <property type="term" value="P:iron ion transport"/>
    <property type="evidence" value="ECO:0007669"/>
    <property type="project" value="UniProtKB-KW"/>
</dbReference>
<keyword evidence="2" id="KW-0813">Transport</keyword>
<evidence type="ECO:0000313" key="16">
    <source>
        <dbReference type="Proteomes" id="UP000546200"/>
    </source>
</evidence>
<reference evidence="15 16" key="1">
    <citation type="submission" date="2020-08" db="EMBL/GenBank/DDBJ databases">
        <title>Genomic Encyclopedia of Type Strains, Phase IV (KMG-IV): sequencing the most valuable type-strain genomes for metagenomic binning, comparative biology and taxonomic classification.</title>
        <authorList>
            <person name="Goeker M."/>
        </authorList>
    </citation>
    <scope>NUCLEOTIDE SEQUENCE [LARGE SCALE GENOMIC DNA]</scope>
    <source>
        <strain evidence="15 16">DSM 100044</strain>
    </source>
</reference>
<keyword evidence="12" id="KW-0732">Signal</keyword>
<feature type="signal peptide" evidence="12">
    <location>
        <begin position="1"/>
        <end position="19"/>
    </location>
</feature>
<comment type="caution">
    <text evidence="15">The sequence shown here is derived from an EMBL/GenBank/DDBJ whole genome shotgun (WGS) entry which is preliminary data.</text>
</comment>
<feature type="chain" id="PRO_5031517861" evidence="12">
    <location>
        <begin position="20"/>
        <end position="786"/>
    </location>
</feature>
<keyword evidence="6" id="KW-0408">Iron</keyword>
<keyword evidence="7" id="KW-0406">Ion transport</keyword>
<dbReference type="Pfam" id="PF00593">
    <property type="entry name" value="TonB_dep_Rec_b-barrel"/>
    <property type="match status" value="1"/>
</dbReference>
<evidence type="ECO:0000256" key="2">
    <source>
        <dbReference type="ARBA" id="ARBA00022448"/>
    </source>
</evidence>
<keyword evidence="5" id="KW-0812">Transmembrane</keyword>
<evidence type="ECO:0000259" key="14">
    <source>
        <dbReference type="Pfam" id="PF07715"/>
    </source>
</evidence>
<evidence type="ECO:0000256" key="5">
    <source>
        <dbReference type="ARBA" id="ARBA00022692"/>
    </source>
</evidence>
<organism evidence="15 16">
    <name type="scientific">Sphingomonas aerophila</name>
    <dbReference type="NCBI Taxonomy" id="1344948"/>
    <lineage>
        <taxon>Bacteria</taxon>
        <taxon>Pseudomonadati</taxon>
        <taxon>Pseudomonadota</taxon>
        <taxon>Alphaproteobacteria</taxon>
        <taxon>Sphingomonadales</taxon>
        <taxon>Sphingomonadaceae</taxon>
        <taxon>Sphingomonas</taxon>
    </lineage>
</organism>
<dbReference type="Gene3D" id="2.40.170.20">
    <property type="entry name" value="TonB-dependent receptor, beta-barrel domain"/>
    <property type="match status" value="1"/>
</dbReference>
<evidence type="ECO:0000256" key="6">
    <source>
        <dbReference type="ARBA" id="ARBA00023004"/>
    </source>
</evidence>
<evidence type="ECO:0000256" key="4">
    <source>
        <dbReference type="ARBA" id="ARBA00022496"/>
    </source>
</evidence>
<dbReference type="RefSeq" id="WP_343055263.1">
    <property type="nucleotide sequence ID" value="NZ_JACIJK010000007.1"/>
</dbReference>
<evidence type="ECO:0000256" key="1">
    <source>
        <dbReference type="ARBA" id="ARBA00004571"/>
    </source>
</evidence>
<accession>A0A7W9BE60</accession>
<comment type="similarity">
    <text evidence="11">Belongs to the TonB-dependent receptor family.</text>
</comment>
<comment type="subcellular location">
    <subcellularLocation>
        <location evidence="1">Cell outer membrane</location>
        <topology evidence="1">Multi-pass membrane protein</topology>
    </subcellularLocation>
</comment>
<evidence type="ECO:0000256" key="12">
    <source>
        <dbReference type="SAM" id="SignalP"/>
    </source>
</evidence>
<evidence type="ECO:0000256" key="10">
    <source>
        <dbReference type="ARBA" id="ARBA00023237"/>
    </source>
</evidence>
<dbReference type="InterPro" id="IPR000531">
    <property type="entry name" value="Beta-barrel_TonB"/>
</dbReference>
<evidence type="ECO:0000256" key="11">
    <source>
        <dbReference type="RuleBase" id="RU003357"/>
    </source>
</evidence>
<feature type="domain" description="TonB-dependent receptor plug" evidence="14">
    <location>
        <begin position="137"/>
        <end position="242"/>
    </location>
</feature>
<dbReference type="PANTHER" id="PTHR32552">
    <property type="entry name" value="FERRICHROME IRON RECEPTOR-RELATED"/>
    <property type="match status" value="1"/>
</dbReference>
<gene>
    <name evidence="15" type="ORF">FHS94_002454</name>
</gene>
<protein>
    <submittedName>
        <fullName evidence="15">Outer membrane receptor protein involved in Fe transport</fullName>
    </submittedName>
</protein>
<keyword evidence="15" id="KW-0675">Receptor</keyword>
<keyword evidence="4" id="KW-0410">Iron transport</keyword>
<dbReference type="AlphaFoldDB" id="A0A7W9BE60"/>
<dbReference type="Gene3D" id="3.55.50.30">
    <property type="match status" value="1"/>
</dbReference>
<name>A0A7W9BE60_9SPHN</name>
<feature type="domain" description="TonB-dependent receptor-like beta-barrel" evidence="13">
    <location>
        <begin position="336"/>
        <end position="748"/>
    </location>
</feature>
<keyword evidence="10" id="KW-0998">Cell outer membrane</keyword>
<keyword evidence="8 11" id="KW-0798">TonB box</keyword>